<feature type="compositionally biased region" description="Low complexity" evidence="1">
    <location>
        <begin position="89"/>
        <end position="112"/>
    </location>
</feature>
<accession>A0A8J4V1L7</accession>
<evidence type="ECO:0000313" key="4">
    <source>
        <dbReference type="Proteomes" id="UP000695562"/>
    </source>
</evidence>
<feature type="region of interest" description="Disordered" evidence="1">
    <location>
        <begin position="64"/>
        <end position="112"/>
    </location>
</feature>
<organism evidence="3 4">
    <name type="scientific">Polysphondylium violaceum</name>
    <dbReference type="NCBI Taxonomy" id="133409"/>
    <lineage>
        <taxon>Eukaryota</taxon>
        <taxon>Amoebozoa</taxon>
        <taxon>Evosea</taxon>
        <taxon>Eumycetozoa</taxon>
        <taxon>Dictyostelia</taxon>
        <taxon>Dictyosteliales</taxon>
        <taxon>Dictyosteliaceae</taxon>
        <taxon>Polysphondylium</taxon>
    </lineage>
</organism>
<dbReference type="EMBL" id="AJWJ01000094">
    <property type="protein sequence ID" value="KAF2075568.1"/>
    <property type="molecule type" value="Genomic_DNA"/>
</dbReference>
<dbReference type="AlphaFoldDB" id="A0A8J4V1L7"/>
<comment type="caution">
    <text evidence="3">The sequence shown here is derived from an EMBL/GenBank/DDBJ whole genome shotgun (WGS) entry which is preliminary data.</text>
</comment>
<keyword evidence="2" id="KW-1133">Transmembrane helix</keyword>
<protein>
    <recommendedName>
        <fullName evidence="5">Transmembrane protein</fullName>
    </recommendedName>
</protein>
<evidence type="ECO:0000256" key="1">
    <source>
        <dbReference type="SAM" id="MobiDB-lite"/>
    </source>
</evidence>
<dbReference type="Proteomes" id="UP000695562">
    <property type="component" value="Unassembled WGS sequence"/>
</dbReference>
<keyword evidence="4" id="KW-1185">Reference proteome</keyword>
<keyword evidence="2" id="KW-0812">Transmembrane</keyword>
<evidence type="ECO:0000256" key="2">
    <source>
        <dbReference type="SAM" id="Phobius"/>
    </source>
</evidence>
<gene>
    <name evidence="3" type="ORF">CYY_003111</name>
</gene>
<reference evidence="3" key="1">
    <citation type="submission" date="2020-01" db="EMBL/GenBank/DDBJ databases">
        <title>Development of genomics and gene disruption for Polysphondylium violaceum indicates a role for the polyketide synthase stlB in stalk morphogenesis.</title>
        <authorList>
            <person name="Narita B."/>
            <person name="Kawabe Y."/>
            <person name="Kin K."/>
            <person name="Saito T."/>
            <person name="Gibbs R."/>
            <person name="Kuspa A."/>
            <person name="Muzny D."/>
            <person name="Queller D."/>
            <person name="Richards S."/>
            <person name="Strassman J."/>
            <person name="Sucgang R."/>
            <person name="Worley K."/>
            <person name="Schaap P."/>
        </authorList>
    </citation>
    <scope>NUCLEOTIDE SEQUENCE</scope>
    <source>
        <strain evidence="3">QSvi11</strain>
    </source>
</reference>
<feature type="transmembrane region" description="Helical" evidence="2">
    <location>
        <begin position="36"/>
        <end position="58"/>
    </location>
</feature>
<proteinExistence type="predicted"/>
<evidence type="ECO:0000313" key="3">
    <source>
        <dbReference type="EMBL" id="KAF2075568.1"/>
    </source>
</evidence>
<sequence length="112" mass="12022">MPSSEIKVASSKPQSSGFKVLNLKECKTKKMQVANLAFIIGYGIVCPPSALIVGGLVLRNHMRNKKSKKRGHLLMDNNIDNQDEEELLSTPSSDSGSDSGDSESSCSTSLHA</sequence>
<keyword evidence="2" id="KW-0472">Membrane</keyword>
<name>A0A8J4V1L7_9MYCE</name>
<evidence type="ECO:0008006" key="5">
    <source>
        <dbReference type="Google" id="ProtNLM"/>
    </source>
</evidence>